<evidence type="ECO:0000313" key="2">
    <source>
        <dbReference type="Proteomes" id="UP001556196"/>
    </source>
</evidence>
<organism evidence="1 2">
    <name type="scientific">Mesorhizobium marinum</name>
    <dbReference type="NCBI Taxonomy" id="3228790"/>
    <lineage>
        <taxon>Bacteria</taxon>
        <taxon>Pseudomonadati</taxon>
        <taxon>Pseudomonadota</taxon>
        <taxon>Alphaproteobacteria</taxon>
        <taxon>Hyphomicrobiales</taxon>
        <taxon>Phyllobacteriaceae</taxon>
        <taxon>Mesorhizobium</taxon>
    </lineage>
</organism>
<sequence length="255" mass="28432">ISLLVSGFRSELISNLSKFREFTVIELKDGAKDDSDTDYVLTAQCVDHRDEMQLVVSVSDPETNQIIWSDSFRFSLGDWLSLQKQLVGRIASTLEVYLSHDRLSRQVRGLPQNLSIYDAWLRGEELLTHWTPDADDEAERLFEGVIVADPNFAPAYASLASIHNARQFIRPGIPADPSKTKAAAELAHRAVALDPLDARNHLVVAWSTAMTRQFQQSEVHYELAAELNPNSPKTLVSAALGMAFMGRIDPASHFL</sequence>
<proteinExistence type="predicted"/>
<dbReference type="InterPro" id="IPR011990">
    <property type="entry name" value="TPR-like_helical_dom_sf"/>
</dbReference>
<dbReference type="SUPFAM" id="SSF48452">
    <property type="entry name" value="TPR-like"/>
    <property type="match status" value="1"/>
</dbReference>
<dbReference type="Gene3D" id="1.25.40.10">
    <property type="entry name" value="Tetratricopeptide repeat domain"/>
    <property type="match status" value="1"/>
</dbReference>
<feature type="non-terminal residue" evidence="1">
    <location>
        <position position="1"/>
    </location>
</feature>
<accession>A0ABV3R665</accession>
<keyword evidence="2" id="KW-1185">Reference proteome</keyword>
<dbReference type="EMBL" id="JBFOCI010000034">
    <property type="protein sequence ID" value="MEW9808804.1"/>
    <property type="molecule type" value="Genomic_DNA"/>
</dbReference>
<evidence type="ECO:0000313" key="1">
    <source>
        <dbReference type="EMBL" id="MEW9808804.1"/>
    </source>
</evidence>
<gene>
    <name evidence="1" type="ORF">ABUE31_22725</name>
</gene>
<feature type="non-terminal residue" evidence="1">
    <location>
        <position position="255"/>
    </location>
</feature>
<name>A0ABV3R665_9HYPH</name>
<evidence type="ECO:0008006" key="3">
    <source>
        <dbReference type="Google" id="ProtNLM"/>
    </source>
</evidence>
<comment type="caution">
    <text evidence="1">The sequence shown here is derived from an EMBL/GenBank/DDBJ whole genome shotgun (WGS) entry which is preliminary data.</text>
</comment>
<protein>
    <recommendedName>
        <fullName evidence="3">Adenylate cyclase</fullName>
    </recommendedName>
</protein>
<reference evidence="1 2" key="1">
    <citation type="submission" date="2024-06" db="EMBL/GenBank/DDBJ databases">
        <authorList>
            <person name="Tuo L."/>
        </authorList>
    </citation>
    <scope>NUCLEOTIDE SEQUENCE [LARGE SCALE GENOMIC DNA]</scope>
    <source>
        <strain evidence="1 2">ZMM04-5</strain>
    </source>
</reference>
<dbReference type="Proteomes" id="UP001556196">
    <property type="component" value="Unassembled WGS sequence"/>
</dbReference>